<comment type="similarity">
    <text evidence="2">Belongs to the TAPT1 family.</text>
</comment>
<keyword evidence="5 7" id="KW-0472">Membrane</keyword>
<comment type="subcellular location">
    <subcellularLocation>
        <location evidence="1">Membrane</location>
        <topology evidence="1">Multi-pass membrane protein</topology>
    </subcellularLocation>
</comment>
<reference evidence="8" key="2">
    <citation type="submission" date="2015-02" db="UniProtKB">
        <authorList>
            <consortium name="EnsemblMetazoa"/>
        </authorList>
    </citation>
    <scope>IDENTIFICATION</scope>
</reference>
<dbReference type="HOGENOM" id="CLU_003655_3_1_1"/>
<evidence type="ECO:0000256" key="1">
    <source>
        <dbReference type="ARBA" id="ARBA00004141"/>
    </source>
</evidence>
<evidence type="ECO:0000256" key="3">
    <source>
        <dbReference type="ARBA" id="ARBA00022692"/>
    </source>
</evidence>
<evidence type="ECO:0000256" key="4">
    <source>
        <dbReference type="ARBA" id="ARBA00022989"/>
    </source>
</evidence>
<dbReference type="EMBL" id="JH432192">
    <property type="status" value="NOT_ANNOTATED_CDS"/>
    <property type="molecule type" value="Genomic_DNA"/>
</dbReference>
<feature type="region of interest" description="Disordered" evidence="6">
    <location>
        <begin position="438"/>
        <end position="462"/>
    </location>
</feature>
<evidence type="ECO:0000313" key="9">
    <source>
        <dbReference type="Proteomes" id="UP000014500"/>
    </source>
</evidence>
<sequence length="572" mass="65460">MAVEQPTDSDVNEEDVSHRSSGFNDIPFMERIQDIQNGENDNFSNSESHAKSKHHRKNVTFMQYFLADLTRGYLLENDGSRYAERREKVYAFMKMPREVEKFMAYGFFQCVDAFLFVFTFLPLRILLALWFLLQRLFHNLLRNSSKRYQPILQPAEICDLLKGITMITCGFLISYIDTAMMYHLIKSQSVIKLYIFFNMLEVADRLFSAFGQDLLDTLFWTATEPRGRKREHFGVIPHLILAILYNYLNTATTLNVAINASNKALLTIMISNNFVELKGSVFKKFEKNNLFQMLCSDVRERFHYVLLLVAVTIQTMKEYSWKEERFWILLPDCLMVLLSEFLVDWVKHAFITRFNEISLDVYKDYTVSLAYDVATSKHKHAFSDHSDLVSRRMGFIPLPLGILMFRIVNHLISFKVVTSIVLLGKACDLIEQHRTAKLNHSETPSPKPVVQRAKSHPPSRKASFERLSTPGGLVHSVSLLHPSHLLGSLGDVTAQMESQRSMGPRPLFSNSTVSINSLGLNETILPEGTEVSSETQESTPAVEDRLQEAADELCHQENAAVPTAAKLQYTDP</sequence>
<keyword evidence="3 7" id="KW-0812">Transmembrane</keyword>
<feature type="transmembrane region" description="Helical" evidence="7">
    <location>
        <begin position="164"/>
        <end position="185"/>
    </location>
</feature>
<feature type="transmembrane region" description="Helical" evidence="7">
    <location>
        <begin position="102"/>
        <end position="133"/>
    </location>
</feature>
<evidence type="ECO:0000256" key="2">
    <source>
        <dbReference type="ARBA" id="ARBA00008803"/>
    </source>
</evidence>
<dbReference type="OMA" id="KSMPQSQ"/>
<dbReference type="GO" id="GO:0036064">
    <property type="term" value="C:ciliary basal body"/>
    <property type="evidence" value="ECO:0007669"/>
    <property type="project" value="TreeGrafter"/>
</dbReference>
<evidence type="ECO:0000256" key="7">
    <source>
        <dbReference type="SAM" id="Phobius"/>
    </source>
</evidence>
<evidence type="ECO:0000256" key="5">
    <source>
        <dbReference type="ARBA" id="ARBA00023136"/>
    </source>
</evidence>
<keyword evidence="9" id="KW-1185">Reference proteome</keyword>
<dbReference type="PhylomeDB" id="T1JP60"/>
<dbReference type="PANTHER" id="PTHR13317">
    <property type="entry name" value="TRANSMEMBRANE ANTERIOR POSTERIOR TRANSFORMATION PROTEIN 1 HOMOLOG"/>
    <property type="match status" value="1"/>
</dbReference>
<dbReference type="eggNOG" id="KOG2490">
    <property type="taxonomic scope" value="Eukaryota"/>
</dbReference>
<protein>
    <recommendedName>
        <fullName evidence="10">Protein TAPT1 homolog</fullName>
    </recommendedName>
</protein>
<dbReference type="GO" id="GO:0045724">
    <property type="term" value="P:positive regulation of cilium assembly"/>
    <property type="evidence" value="ECO:0007669"/>
    <property type="project" value="TreeGrafter"/>
</dbReference>
<dbReference type="AlphaFoldDB" id="T1JP60"/>
<evidence type="ECO:0008006" key="10">
    <source>
        <dbReference type="Google" id="ProtNLM"/>
    </source>
</evidence>
<feature type="region of interest" description="Disordered" evidence="6">
    <location>
        <begin position="1"/>
        <end position="23"/>
    </location>
</feature>
<name>T1JP60_STRMM</name>
<evidence type="ECO:0000256" key="6">
    <source>
        <dbReference type="SAM" id="MobiDB-lite"/>
    </source>
</evidence>
<dbReference type="Pfam" id="PF05346">
    <property type="entry name" value="DUF747"/>
    <property type="match status" value="1"/>
</dbReference>
<evidence type="ECO:0000313" key="8">
    <source>
        <dbReference type="EnsemblMetazoa" id="SMAR015636-PA"/>
    </source>
</evidence>
<accession>T1JP60</accession>
<organism evidence="8 9">
    <name type="scientific">Strigamia maritima</name>
    <name type="common">European centipede</name>
    <name type="synonym">Geophilus maritimus</name>
    <dbReference type="NCBI Taxonomy" id="126957"/>
    <lineage>
        <taxon>Eukaryota</taxon>
        <taxon>Metazoa</taxon>
        <taxon>Ecdysozoa</taxon>
        <taxon>Arthropoda</taxon>
        <taxon>Myriapoda</taxon>
        <taxon>Chilopoda</taxon>
        <taxon>Pleurostigmophora</taxon>
        <taxon>Geophilomorpha</taxon>
        <taxon>Linotaeniidae</taxon>
        <taxon>Strigamia</taxon>
    </lineage>
</organism>
<dbReference type="STRING" id="126957.T1JP60"/>
<reference evidence="9" key="1">
    <citation type="submission" date="2011-05" db="EMBL/GenBank/DDBJ databases">
        <authorList>
            <person name="Richards S.R."/>
            <person name="Qu J."/>
            <person name="Jiang H."/>
            <person name="Jhangiani S.N."/>
            <person name="Agravi P."/>
            <person name="Goodspeed R."/>
            <person name="Gross S."/>
            <person name="Mandapat C."/>
            <person name="Jackson L."/>
            <person name="Mathew T."/>
            <person name="Pu L."/>
            <person name="Thornton R."/>
            <person name="Saada N."/>
            <person name="Wilczek-Boney K.B."/>
            <person name="Lee S."/>
            <person name="Kovar C."/>
            <person name="Wu Y."/>
            <person name="Scherer S.E."/>
            <person name="Worley K.C."/>
            <person name="Muzny D.M."/>
            <person name="Gibbs R."/>
        </authorList>
    </citation>
    <scope>NUCLEOTIDE SEQUENCE</scope>
    <source>
        <strain evidence="9">Brora</strain>
    </source>
</reference>
<keyword evidence="4 7" id="KW-1133">Transmembrane helix</keyword>
<proteinExistence type="inferred from homology"/>
<dbReference type="InterPro" id="IPR008010">
    <property type="entry name" value="Tatp1"/>
</dbReference>
<dbReference type="EnsemblMetazoa" id="SMAR015636-RA">
    <property type="protein sequence ID" value="SMAR015636-PA"/>
    <property type="gene ID" value="SMAR015636"/>
</dbReference>
<dbReference type="GO" id="GO:0005789">
    <property type="term" value="C:endoplasmic reticulum membrane"/>
    <property type="evidence" value="ECO:0007669"/>
    <property type="project" value="TreeGrafter"/>
</dbReference>
<dbReference type="PANTHER" id="PTHR13317:SF4">
    <property type="entry name" value="TRANSMEMBRANE ANTERIOR POSTERIOR TRANSFORMATION PROTEIN 1 HOMOLOG"/>
    <property type="match status" value="1"/>
</dbReference>
<dbReference type="Proteomes" id="UP000014500">
    <property type="component" value="Unassembled WGS sequence"/>
</dbReference>